<name>A0A2V5HK08_ASPV1</name>
<dbReference type="Gene3D" id="1.25.40.20">
    <property type="entry name" value="Ankyrin repeat-containing domain"/>
    <property type="match status" value="2"/>
</dbReference>
<dbReference type="GO" id="GO:0005829">
    <property type="term" value="C:cytosol"/>
    <property type="evidence" value="ECO:0007669"/>
    <property type="project" value="TreeGrafter"/>
</dbReference>
<dbReference type="PROSITE" id="PS50088">
    <property type="entry name" value="ANK_REPEAT"/>
    <property type="match status" value="2"/>
</dbReference>
<dbReference type="GO" id="GO:0071356">
    <property type="term" value="P:cellular response to tumor necrosis factor"/>
    <property type="evidence" value="ECO:0007669"/>
    <property type="project" value="TreeGrafter"/>
</dbReference>
<reference evidence="4 5" key="1">
    <citation type="submission" date="2018-02" db="EMBL/GenBank/DDBJ databases">
        <title>The genomes of Aspergillus section Nigri reveals drivers in fungal speciation.</title>
        <authorList>
            <consortium name="DOE Joint Genome Institute"/>
            <person name="Vesth T.C."/>
            <person name="Nybo J."/>
            <person name="Theobald S."/>
            <person name="Brandl J."/>
            <person name="Frisvad J.C."/>
            <person name="Nielsen K.F."/>
            <person name="Lyhne E.K."/>
            <person name="Kogle M.E."/>
            <person name="Kuo A."/>
            <person name="Riley R."/>
            <person name="Clum A."/>
            <person name="Nolan M."/>
            <person name="Lipzen A."/>
            <person name="Salamov A."/>
            <person name="Henrissat B."/>
            <person name="Wiebenga A."/>
            <person name="De vries R.P."/>
            <person name="Grigoriev I.V."/>
            <person name="Mortensen U.H."/>
            <person name="Andersen M.R."/>
            <person name="Baker S.E."/>
        </authorList>
    </citation>
    <scope>NUCLEOTIDE SEQUENCE [LARGE SCALE GENOMIC DNA]</scope>
    <source>
        <strain evidence="4 5">CBS 115571</strain>
    </source>
</reference>
<dbReference type="AlphaFoldDB" id="A0A2V5HK08"/>
<dbReference type="SMART" id="SM00248">
    <property type="entry name" value="ANK"/>
    <property type="match status" value="4"/>
</dbReference>
<evidence type="ECO:0000256" key="2">
    <source>
        <dbReference type="ARBA" id="ARBA00023043"/>
    </source>
</evidence>
<organism evidence="4 5">
    <name type="scientific">Aspergillus violaceofuscus (strain CBS 115571)</name>
    <dbReference type="NCBI Taxonomy" id="1450538"/>
    <lineage>
        <taxon>Eukaryota</taxon>
        <taxon>Fungi</taxon>
        <taxon>Dikarya</taxon>
        <taxon>Ascomycota</taxon>
        <taxon>Pezizomycotina</taxon>
        <taxon>Eurotiomycetes</taxon>
        <taxon>Eurotiomycetidae</taxon>
        <taxon>Eurotiales</taxon>
        <taxon>Aspergillaceae</taxon>
        <taxon>Aspergillus</taxon>
    </lineage>
</organism>
<dbReference type="PANTHER" id="PTHR46680:SF3">
    <property type="entry name" value="NF-KAPPA-B INHIBITOR CACTUS"/>
    <property type="match status" value="1"/>
</dbReference>
<dbReference type="EMBL" id="KZ825101">
    <property type="protein sequence ID" value="PYI24798.1"/>
    <property type="molecule type" value="Genomic_DNA"/>
</dbReference>
<dbReference type="SUPFAM" id="SSF48403">
    <property type="entry name" value="Ankyrin repeat"/>
    <property type="match status" value="1"/>
</dbReference>
<accession>A0A2V5HK08</accession>
<dbReference type="InterPro" id="IPR036770">
    <property type="entry name" value="Ankyrin_rpt-contain_sf"/>
</dbReference>
<dbReference type="PROSITE" id="PS50297">
    <property type="entry name" value="ANK_REP_REGION"/>
    <property type="match status" value="2"/>
</dbReference>
<dbReference type="Pfam" id="PF12796">
    <property type="entry name" value="Ank_2"/>
    <property type="match status" value="1"/>
</dbReference>
<dbReference type="OMA" id="HNDIVEM"/>
<evidence type="ECO:0000313" key="4">
    <source>
        <dbReference type="EMBL" id="PYI24798.1"/>
    </source>
</evidence>
<dbReference type="Pfam" id="PF13637">
    <property type="entry name" value="Ank_4"/>
    <property type="match status" value="1"/>
</dbReference>
<dbReference type="STRING" id="1450538.A0A2V5HK08"/>
<protein>
    <submittedName>
        <fullName evidence="4">Ankyrin</fullName>
    </submittedName>
</protein>
<dbReference type="PANTHER" id="PTHR46680">
    <property type="entry name" value="NF-KAPPA-B INHIBITOR ALPHA"/>
    <property type="match status" value="1"/>
</dbReference>
<dbReference type="GO" id="GO:0051059">
    <property type="term" value="F:NF-kappaB binding"/>
    <property type="evidence" value="ECO:0007669"/>
    <property type="project" value="TreeGrafter"/>
</dbReference>
<feature type="repeat" description="ANK" evidence="3">
    <location>
        <begin position="144"/>
        <end position="176"/>
    </location>
</feature>
<keyword evidence="2 3" id="KW-0040">ANK repeat</keyword>
<dbReference type="InterPro" id="IPR051070">
    <property type="entry name" value="NF-kappa-B_inhibitor"/>
</dbReference>
<sequence>MALESLPVELLVMIAQCLDAEALSYLVRANRTLYHALVPVLYRVHGEDALRYTVLHARSYPLTHTQEQTTRLAFTHGDFSRGCAHGRTIELAAAKGLVSVVEGLVSQNNQEIYEALVYAARQRHAAVVDVLVRYRVDVHAADFEGYTALDWAASSGDTPIVATLVAHGADVHRRSRRGYTPVLLAAGNGHAATAEFLLQHGADVHCVTEEGRTALQLAMRNEREEVVALLEPLAPRETSV</sequence>
<keyword evidence="5" id="KW-1185">Reference proteome</keyword>
<evidence type="ECO:0000256" key="3">
    <source>
        <dbReference type="PROSITE-ProRule" id="PRU00023"/>
    </source>
</evidence>
<evidence type="ECO:0000256" key="1">
    <source>
        <dbReference type="ARBA" id="ARBA00022737"/>
    </source>
</evidence>
<feature type="repeat" description="ANK" evidence="3">
    <location>
        <begin position="177"/>
        <end position="209"/>
    </location>
</feature>
<dbReference type="InterPro" id="IPR002110">
    <property type="entry name" value="Ankyrin_rpt"/>
</dbReference>
<gene>
    <name evidence="4" type="ORF">BO99DRAFT_4850</name>
</gene>
<dbReference type="Proteomes" id="UP000249829">
    <property type="component" value="Unassembled WGS sequence"/>
</dbReference>
<proteinExistence type="predicted"/>
<evidence type="ECO:0000313" key="5">
    <source>
        <dbReference type="Proteomes" id="UP000249829"/>
    </source>
</evidence>
<keyword evidence="1" id="KW-0677">Repeat</keyword>